<sequence length="183" mass="20369">MNKKIQYAIHCLVTTILLFPVKSFSYDAIFNVTGRVSSNTCSIQSSRIQNIHLGDYTISQSGFGLGSGVNSQSKDVRWQIDFDCDKGTKINIALQGRQYPGANTVLDIDNSTDKARGIGIRVEYSNDRTSWYRMIIGGRDTLASPSYVDGKLSIYFNSYYIQMEKTITPGKANATMDIEVTYG</sequence>
<reference evidence="6" key="1">
    <citation type="submission" date="2023-10" db="EMBL/GenBank/DDBJ databases">
        <authorList>
            <consortium name="Clinical and Environmental Microbiology Branch: Whole genome sequencing antimicrobial resistance pathogens in the healthcare setting"/>
        </authorList>
    </citation>
    <scope>NUCLEOTIDE SEQUENCE</scope>
    <source>
        <strain evidence="6">2020QW-00022</strain>
    </source>
</reference>
<dbReference type="SUPFAM" id="SSF49401">
    <property type="entry name" value="Bacterial adhesins"/>
    <property type="match status" value="1"/>
</dbReference>
<organism evidence="6">
    <name type="scientific">Providencia rettgeri</name>
    <dbReference type="NCBI Taxonomy" id="587"/>
    <lineage>
        <taxon>Bacteria</taxon>
        <taxon>Pseudomonadati</taxon>
        <taxon>Pseudomonadota</taxon>
        <taxon>Gammaproteobacteria</taxon>
        <taxon>Enterobacterales</taxon>
        <taxon>Morganellaceae</taxon>
        <taxon>Providencia</taxon>
    </lineage>
</organism>
<dbReference type="PANTHER" id="PTHR33420:SF3">
    <property type="entry name" value="FIMBRIAL SUBUNIT ELFA"/>
    <property type="match status" value="1"/>
</dbReference>
<dbReference type="GO" id="GO:0009289">
    <property type="term" value="C:pilus"/>
    <property type="evidence" value="ECO:0007669"/>
    <property type="project" value="UniProtKB-SubCell"/>
</dbReference>
<comment type="subcellular location">
    <subcellularLocation>
        <location evidence="1">Fimbrium</location>
    </subcellularLocation>
</comment>
<dbReference type="EMBL" id="ABEXCJ040000004">
    <property type="protein sequence ID" value="ELR5217972.1"/>
    <property type="molecule type" value="Genomic_DNA"/>
</dbReference>
<feature type="domain" description="Fimbrial-type adhesion" evidence="5">
    <location>
        <begin position="31"/>
        <end position="182"/>
    </location>
</feature>
<dbReference type="InterPro" id="IPR008966">
    <property type="entry name" value="Adhesion_dom_sf"/>
</dbReference>
<evidence type="ECO:0000259" key="5">
    <source>
        <dbReference type="Pfam" id="PF00419"/>
    </source>
</evidence>
<dbReference type="RefSeq" id="WP_125891607.1">
    <property type="nucleotide sequence ID" value="NZ_CP096258.1"/>
</dbReference>
<gene>
    <name evidence="7" type="ORF">M0K77_002491</name>
    <name evidence="6" type="ORF">M0K77_RS12455</name>
</gene>
<comment type="similarity">
    <text evidence="2">Belongs to the fimbrial protein family.</text>
</comment>
<name>A0A3R8W5M7_PRORE</name>
<comment type="caution">
    <text evidence="6">The sequence shown here is derived from an EMBL/GenBank/DDBJ whole genome shotgun (WGS) entry which is preliminary data.</text>
</comment>
<evidence type="ECO:0000256" key="4">
    <source>
        <dbReference type="ARBA" id="ARBA00023263"/>
    </source>
</evidence>
<dbReference type="InterPro" id="IPR036937">
    <property type="entry name" value="Adhesion_dom_fimbrial_sf"/>
</dbReference>
<evidence type="ECO:0000256" key="2">
    <source>
        <dbReference type="ARBA" id="ARBA00006671"/>
    </source>
</evidence>
<proteinExistence type="inferred from homology"/>
<dbReference type="AlphaFoldDB" id="A0A3R8W5M7"/>
<dbReference type="PANTHER" id="PTHR33420">
    <property type="entry name" value="FIMBRIAL SUBUNIT ELFA-RELATED"/>
    <property type="match status" value="1"/>
</dbReference>
<evidence type="ECO:0000256" key="3">
    <source>
        <dbReference type="ARBA" id="ARBA00022729"/>
    </source>
</evidence>
<keyword evidence="4" id="KW-0281">Fimbrium</keyword>
<dbReference type="GO" id="GO:0043709">
    <property type="term" value="P:cell adhesion involved in single-species biofilm formation"/>
    <property type="evidence" value="ECO:0007669"/>
    <property type="project" value="TreeGrafter"/>
</dbReference>
<dbReference type="InterPro" id="IPR000259">
    <property type="entry name" value="Adhesion_dom_fimbrial"/>
</dbReference>
<evidence type="ECO:0000256" key="1">
    <source>
        <dbReference type="ARBA" id="ARBA00004561"/>
    </source>
</evidence>
<protein>
    <submittedName>
        <fullName evidence="6">Type 1 fimbrial protein</fullName>
    </submittedName>
</protein>
<dbReference type="EMBL" id="ABEXCJ050000004">
    <property type="protein sequence ID" value="EMR4590159.1"/>
    <property type="molecule type" value="Genomic_DNA"/>
</dbReference>
<keyword evidence="3" id="KW-0732">Signal</keyword>
<dbReference type="InterPro" id="IPR050263">
    <property type="entry name" value="Bact_Fimbrial_Adh_Pro"/>
</dbReference>
<evidence type="ECO:0000313" key="6">
    <source>
        <dbReference type="EMBL" id="ELR5217972.1"/>
    </source>
</evidence>
<dbReference type="OrthoDB" id="6463954at2"/>
<dbReference type="Gene3D" id="2.60.40.1090">
    <property type="entry name" value="Fimbrial-type adhesion domain"/>
    <property type="match status" value="1"/>
</dbReference>
<evidence type="ECO:0000313" key="7">
    <source>
        <dbReference type="EMBL" id="EMR4590159.1"/>
    </source>
</evidence>
<dbReference type="Pfam" id="PF00419">
    <property type="entry name" value="Fimbrial"/>
    <property type="match status" value="1"/>
</dbReference>
<accession>A0A3R8W5M7</accession>